<reference evidence="18 19" key="1">
    <citation type="submission" date="2016-04" db="EMBL/GenBank/DDBJ databases">
        <title>ATOL: Assembling a taxonomically balanced genome-scale reconstruction of the evolutionary history of the Enterobacteriaceae.</title>
        <authorList>
            <person name="Plunkett G.III."/>
            <person name="Neeno-Eckwall E.C."/>
            <person name="Glasner J.D."/>
            <person name="Perna N.T."/>
        </authorList>
    </citation>
    <scope>NUCLEOTIDE SEQUENCE [LARGE SCALE GENOMIC DNA]</scope>
    <source>
        <strain evidence="18 19">ATCC 35613</strain>
    </source>
</reference>
<sequence>MFGYPGGAVLDIYDALHTVGGVEHILVRHEQAAVHMADGYARSTGDVGVVLVTSGPGATNAITGIATAYMDSVPLVVLSGQVASSLIGNDAFQECDMVGISRPIVKHSFLIKSAEEIPETIKKAFYIAASGRPGPVVIDFPKDTVNPALKFAYRYPDSVSLRSYNPTLQGHKGQIKKALSKLVSAKKPVFYIGGGTVNANCSAELIELAEKLQLPVVSTLMGLGAFPETHAQSVGMLGMHGTFEANKVMHHSDVIFAVGVRFDDRTTNNLEKYCPNATVIQIDVDPTSISKTVSVDIPIVGDAKLTLKQMLGQLEQSLSKQDSQALKDWWKEIEVWRSKKCLNYATNPEKVKPQQAIETIYRLTNGEAYVTSDVGQHQMFAALYYPFDKPRQWINSGGLGTMGFGLPAALGVKLAHPKSTVICVTGDGSIQMNIQELSTALQYGLPVLVLNLNNGFLGMVKQWQDMIYQGRHSQSYMQSLPNFIKLAEAYGHVGISISSPDELEEKLKQALVEVNENQRLVFVDVNIDETEHVYPMQIRGGAMDEMWLSKTERT</sequence>
<comment type="pathway">
    <text evidence="2 14">Amino-acid biosynthesis; L-valine biosynthesis; L-valine from pyruvate: step 1/4.</text>
</comment>
<keyword evidence="11 14" id="KW-0786">Thiamine pyrophosphate</keyword>
<dbReference type="InterPro" id="IPR039368">
    <property type="entry name" value="AHAS_TPP"/>
</dbReference>
<dbReference type="Pfam" id="PF00205">
    <property type="entry name" value="TPP_enzyme_M"/>
    <property type="match status" value="1"/>
</dbReference>
<dbReference type="SUPFAM" id="SSF52467">
    <property type="entry name" value="DHS-like NAD/FAD-binding domain"/>
    <property type="match status" value="1"/>
</dbReference>
<comment type="similarity">
    <text evidence="3 14">Belongs to the TPP enzyme family.</text>
</comment>
<dbReference type="Proteomes" id="UP000078224">
    <property type="component" value="Unassembled WGS sequence"/>
</dbReference>
<dbReference type="SUPFAM" id="SSF52518">
    <property type="entry name" value="Thiamin diphosphate-binding fold (THDP-binding)"/>
    <property type="match status" value="2"/>
</dbReference>
<dbReference type="InterPro" id="IPR045229">
    <property type="entry name" value="TPP_enz"/>
</dbReference>
<dbReference type="InterPro" id="IPR012846">
    <property type="entry name" value="Acetolactate_synth_lsu"/>
</dbReference>
<keyword evidence="9" id="KW-0274">FAD</keyword>
<evidence type="ECO:0000313" key="19">
    <source>
        <dbReference type="Proteomes" id="UP000078224"/>
    </source>
</evidence>
<feature type="domain" description="Thiamine pyrophosphate enzyme TPP-binding" evidence="16">
    <location>
        <begin position="373"/>
        <end position="525"/>
    </location>
</feature>
<dbReference type="GO" id="GO:0003984">
    <property type="term" value="F:acetolactate synthase activity"/>
    <property type="evidence" value="ECO:0007669"/>
    <property type="project" value="UniProtKB-EC"/>
</dbReference>
<dbReference type="GO" id="GO:0005948">
    <property type="term" value="C:acetolactate synthase complex"/>
    <property type="evidence" value="ECO:0007669"/>
    <property type="project" value="TreeGrafter"/>
</dbReference>
<dbReference type="InterPro" id="IPR029035">
    <property type="entry name" value="DHS-like_NAD/FAD-binding_dom"/>
</dbReference>
<keyword evidence="8 14" id="KW-0479">Metal-binding</keyword>
<dbReference type="GO" id="GO:0009097">
    <property type="term" value="P:isoleucine biosynthetic process"/>
    <property type="evidence" value="ECO:0007669"/>
    <property type="project" value="UniProtKB-UniPathway"/>
</dbReference>
<keyword evidence="7 14" id="KW-0808">Transferase</keyword>
<evidence type="ECO:0000256" key="12">
    <source>
        <dbReference type="ARBA" id="ARBA00023304"/>
    </source>
</evidence>
<accession>A0A1B7JKC0</accession>
<organism evidence="18 19">
    <name type="scientific">Providencia heimbachae ATCC 35613</name>
    <dbReference type="NCBI Taxonomy" id="1354272"/>
    <lineage>
        <taxon>Bacteria</taxon>
        <taxon>Pseudomonadati</taxon>
        <taxon>Pseudomonadota</taxon>
        <taxon>Gammaproteobacteria</taxon>
        <taxon>Enterobacterales</taxon>
        <taxon>Morganellaceae</taxon>
        <taxon>Providencia</taxon>
    </lineage>
</organism>
<dbReference type="PANTHER" id="PTHR18968">
    <property type="entry name" value="THIAMINE PYROPHOSPHATE ENZYMES"/>
    <property type="match status" value="1"/>
</dbReference>
<dbReference type="CDD" id="cd07035">
    <property type="entry name" value="TPP_PYR_POX_like"/>
    <property type="match status" value="1"/>
</dbReference>
<dbReference type="GO" id="GO:0050660">
    <property type="term" value="F:flavin adenine dinucleotide binding"/>
    <property type="evidence" value="ECO:0007669"/>
    <property type="project" value="InterPro"/>
</dbReference>
<comment type="caution">
    <text evidence="18">The sequence shown here is derived from an EMBL/GenBank/DDBJ whole genome shotgun (WGS) entry which is preliminary data.</text>
</comment>
<evidence type="ECO:0000259" key="15">
    <source>
        <dbReference type="Pfam" id="PF00205"/>
    </source>
</evidence>
<evidence type="ECO:0000256" key="3">
    <source>
        <dbReference type="ARBA" id="ARBA00007812"/>
    </source>
</evidence>
<feature type="domain" description="Thiamine pyrophosphate enzyme N-terminal TPP-binding" evidence="17">
    <location>
        <begin position="1"/>
        <end position="98"/>
    </location>
</feature>
<dbReference type="EMBL" id="LXEW01000047">
    <property type="protein sequence ID" value="OAT48373.1"/>
    <property type="molecule type" value="Genomic_DNA"/>
</dbReference>
<evidence type="ECO:0000256" key="5">
    <source>
        <dbReference type="ARBA" id="ARBA00022605"/>
    </source>
</evidence>
<evidence type="ECO:0000256" key="2">
    <source>
        <dbReference type="ARBA" id="ARBA00005025"/>
    </source>
</evidence>
<dbReference type="UniPathway" id="UPA00049">
    <property type="reaction ID" value="UER00059"/>
</dbReference>
<dbReference type="FunFam" id="3.40.50.970:FF:000016">
    <property type="entry name" value="Acetolactate synthase"/>
    <property type="match status" value="1"/>
</dbReference>
<keyword evidence="19" id="KW-1185">Reference proteome</keyword>
<proteinExistence type="inferred from homology"/>
<dbReference type="InterPro" id="IPR011766">
    <property type="entry name" value="TPP_enzyme_TPP-bd"/>
</dbReference>
<comment type="cofactor">
    <cofactor evidence="14">
        <name>thiamine diphosphate</name>
        <dbReference type="ChEBI" id="CHEBI:58937"/>
    </cofactor>
    <text evidence="14">Binds 1 thiamine pyrophosphate per subunit.</text>
</comment>
<evidence type="ECO:0000259" key="16">
    <source>
        <dbReference type="Pfam" id="PF02775"/>
    </source>
</evidence>
<dbReference type="FunFam" id="3.40.50.1220:FF:000008">
    <property type="entry name" value="Acetolactate synthase"/>
    <property type="match status" value="1"/>
</dbReference>
<dbReference type="PANTHER" id="PTHR18968:SF13">
    <property type="entry name" value="ACETOLACTATE SYNTHASE CATALYTIC SUBUNIT, MITOCHONDRIAL"/>
    <property type="match status" value="1"/>
</dbReference>
<dbReference type="InterPro" id="IPR012000">
    <property type="entry name" value="Thiamin_PyroP_enz_cen_dom"/>
</dbReference>
<dbReference type="InterPro" id="IPR000399">
    <property type="entry name" value="TPP-bd_CS"/>
</dbReference>
<dbReference type="GO" id="GO:0009099">
    <property type="term" value="P:L-valine biosynthetic process"/>
    <property type="evidence" value="ECO:0007669"/>
    <property type="project" value="UniProtKB-UniPathway"/>
</dbReference>
<evidence type="ECO:0000259" key="17">
    <source>
        <dbReference type="Pfam" id="PF02776"/>
    </source>
</evidence>
<dbReference type="EC" id="2.2.1.6" evidence="4 14"/>
<feature type="domain" description="Thiamine pyrophosphate enzyme central" evidence="15">
    <location>
        <begin position="175"/>
        <end position="310"/>
    </location>
</feature>
<comment type="catalytic activity">
    <reaction evidence="13 14">
        <text>2 pyruvate + H(+) = (2S)-2-acetolactate + CO2</text>
        <dbReference type="Rhea" id="RHEA:25249"/>
        <dbReference type="ChEBI" id="CHEBI:15361"/>
        <dbReference type="ChEBI" id="CHEBI:15378"/>
        <dbReference type="ChEBI" id="CHEBI:16526"/>
        <dbReference type="ChEBI" id="CHEBI:58476"/>
        <dbReference type="EC" id="2.2.1.6"/>
    </reaction>
</comment>
<evidence type="ECO:0000256" key="9">
    <source>
        <dbReference type="ARBA" id="ARBA00022827"/>
    </source>
</evidence>
<evidence type="ECO:0000256" key="14">
    <source>
        <dbReference type="RuleBase" id="RU003591"/>
    </source>
</evidence>
<evidence type="ECO:0000256" key="1">
    <source>
        <dbReference type="ARBA" id="ARBA00004974"/>
    </source>
</evidence>
<dbReference type="Gene3D" id="3.40.50.1220">
    <property type="entry name" value="TPP-binding domain"/>
    <property type="match status" value="1"/>
</dbReference>
<dbReference type="Pfam" id="PF02775">
    <property type="entry name" value="TPP_enzyme_C"/>
    <property type="match status" value="1"/>
</dbReference>
<keyword evidence="10 14" id="KW-0460">Magnesium</keyword>
<dbReference type="FunFam" id="3.40.50.970:FF:000007">
    <property type="entry name" value="Acetolactate synthase"/>
    <property type="match status" value="1"/>
</dbReference>
<keyword evidence="5 14" id="KW-0028">Amino-acid biosynthesis</keyword>
<dbReference type="NCBIfam" id="NF005936">
    <property type="entry name" value="PRK07979.1"/>
    <property type="match status" value="1"/>
</dbReference>
<dbReference type="PROSITE" id="PS00187">
    <property type="entry name" value="TPP_ENZYMES"/>
    <property type="match status" value="1"/>
</dbReference>
<evidence type="ECO:0000256" key="7">
    <source>
        <dbReference type="ARBA" id="ARBA00022679"/>
    </source>
</evidence>
<dbReference type="NCBIfam" id="TIGR00118">
    <property type="entry name" value="acolac_lg"/>
    <property type="match status" value="1"/>
</dbReference>
<gene>
    <name evidence="18" type="ORF">M998_3318</name>
</gene>
<dbReference type="UniPathway" id="UPA00047">
    <property type="reaction ID" value="UER00055"/>
</dbReference>
<evidence type="ECO:0000256" key="8">
    <source>
        <dbReference type="ARBA" id="ARBA00022723"/>
    </source>
</evidence>
<dbReference type="InterPro" id="IPR012001">
    <property type="entry name" value="Thiamin_PyroP_enz_TPP-bd_dom"/>
</dbReference>
<protein>
    <recommendedName>
        <fullName evidence="4 14">Acetolactate synthase</fullName>
        <ecNumber evidence="4 14">2.2.1.6</ecNumber>
    </recommendedName>
</protein>
<evidence type="ECO:0000256" key="4">
    <source>
        <dbReference type="ARBA" id="ARBA00013145"/>
    </source>
</evidence>
<evidence type="ECO:0000313" key="18">
    <source>
        <dbReference type="EMBL" id="OAT48373.1"/>
    </source>
</evidence>
<comment type="cofactor">
    <cofactor evidence="14">
        <name>Mg(2+)</name>
        <dbReference type="ChEBI" id="CHEBI:18420"/>
    </cofactor>
    <text evidence="14">Binds 1 Mg(2+) ion per subunit.</text>
</comment>
<evidence type="ECO:0000256" key="11">
    <source>
        <dbReference type="ARBA" id="ARBA00023052"/>
    </source>
</evidence>
<dbReference type="GO" id="GO:0030976">
    <property type="term" value="F:thiamine pyrophosphate binding"/>
    <property type="evidence" value="ECO:0007669"/>
    <property type="project" value="UniProtKB-UniRule"/>
</dbReference>
<comment type="pathway">
    <text evidence="1 14">Amino-acid biosynthesis; L-isoleucine biosynthesis; L-isoleucine from 2-oxobutanoate: step 1/4.</text>
</comment>
<keyword evidence="6" id="KW-0285">Flavoprotein</keyword>
<name>A0A1B7JKC0_9GAMM</name>
<dbReference type="InterPro" id="IPR029061">
    <property type="entry name" value="THDP-binding"/>
</dbReference>
<dbReference type="PATRIC" id="fig|1354272.4.peg.3392"/>
<dbReference type="Pfam" id="PF02776">
    <property type="entry name" value="TPP_enzyme_N"/>
    <property type="match status" value="1"/>
</dbReference>
<evidence type="ECO:0000256" key="6">
    <source>
        <dbReference type="ARBA" id="ARBA00022630"/>
    </source>
</evidence>
<dbReference type="Gene3D" id="3.40.50.970">
    <property type="match status" value="2"/>
</dbReference>
<keyword evidence="12 14" id="KW-0100">Branched-chain amino acid biosynthesis</keyword>
<dbReference type="AlphaFoldDB" id="A0A1B7JKC0"/>
<evidence type="ECO:0000256" key="10">
    <source>
        <dbReference type="ARBA" id="ARBA00022842"/>
    </source>
</evidence>
<evidence type="ECO:0000256" key="13">
    <source>
        <dbReference type="ARBA" id="ARBA00048670"/>
    </source>
</evidence>
<dbReference type="CDD" id="cd02015">
    <property type="entry name" value="TPP_AHAS"/>
    <property type="match status" value="1"/>
</dbReference>
<dbReference type="GO" id="GO:0000287">
    <property type="term" value="F:magnesium ion binding"/>
    <property type="evidence" value="ECO:0007669"/>
    <property type="project" value="UniProtKB-UniRule"/>
</dbReference>